<evidence type="ECO:0000313" key="3">
    <source>
        <dbReference type="Proteomes" id="UP000617171"/>
    </source>
</evidence>
<comment type="caution">
    <text evidence="2">The sequence shown here is derived from an EMBL/GenBank/DDBJ whole genome shotgun (WGS) entry which is preliminary data.</text>
</comment>
<feature type="transmembrane region" description="Helical" evidence="1">
    <location>
        <begin position="7"/>
        <end position="26"/>
    </location>
</feature>
<organism evidence="2 3">
    <name type="scientific">Pseudomonas tehranensis</name>
    <dbReference type="NCBI Taxonomy" id="2745502"/>
    <lineage>
        <taxon>Bacteria</taxon>
        <taxon>Pseudomonadati</taxon>
        <taxon>Pseudomonadota</taxon>
        <taxon>Gammaproteobacteria</taxon>
        <taxon>Pseudomonadales</taxon>
        <taxon>Pseudomonadaceae</taxon>
        <taxon>Pseudomonas</taxon>
    </lineage>
</organism>
<evidence type="ECO:0000313" key="2">
    <source>
        <dbReference type="EMBL" id="MBC3345391.1"/>
    </source>
</evidence>
<reference evidence="2 3" key="1">
    <citation type="journal article" date="2020" name="Microorganisms">
        <title>Reliable Identification of Environmental Pseudomonas Isolates Using the rpoD Gene.</title>
        <authorList>
            <consortium name="The Broad Institute Genome Sequencing Platform"/>
            <person name="Girard L."/>
            <person name="Lood C."/>
            <person name="Rokni-Zadeh H."/>
            <person name="van Noort V."/>
            <person name="Lavigne R."/>
            <person name="De Mot R."/>
        </authorList>
    </citation>
    <scope>NUCLEOTIDE SEQUENCE [LARGE SCALE GENOMIC DNA]</scope>
    <source>
        <strain evidence="2 3">SWRI196</strain>
    </source>
</reference>
<dbReference type="Proteomes" id="UP000617171">
    <property type="component" value="Unassembled WGS sequence"/>
</dbReference>
<proteinExistence type="predicted"/>
<gene>
    <name evidence="2" type="ORF">HU811_01925</name>
</gene>
<keyword evidence="1" id="KW-0812">Transmembrane</keyword>
<evidence type="ECO:0000256" key="1">
    <source>
        <dbReference type="SAM" id="Phobius"/>
    </source>
</evidence>
<name>A0ABR6ULB0_9PSED</name>
<sequence length="222" mass="24983">MSKKLEFWGVLCTVIYLLLIATTVLFKLDDFLKLELNALGDFLAGAFGPVAFLWLVLGFLQQGRELKLSSDALHLQAKELKNSVEQQQSIVRIATDQLMMSKSSLEPKFVLQYSSYLTEAGGVLFSFNLSNVGHLTSQVKLAWEKGEVENFPIFPHGETKEFMLRVPDPQKNFGISLFVSYSVGMGESDTKSFRLSFHKSLAYENQWTVTQAGPFDQEPKPD</sequence>
<dbReference type="EMBL" id="JABWQV010000003">
    <property type="protein sequence ID" value="MBC3345391.1"/>
    <property type="molecule type" value="Genomic_DNA"/>
</dbReference>
<protein>
    <submittedName>
        <fullName evidence="2">Uncharacterized protein</fullName>
    </submittedName>
</protein>
<feature type="transmembrane region" description="Helical" evidence="1">
    <location>
        <begin position="38"/>
        <end position="60"/>
    </location>
</feature>
<keyword evidence="3" id="KW-1185">Reference proteome</keyword>
<accession>A0ABR6ULB0</accession>
<dbReference type="RefSeq" id="WP_186653550.1">
    <property type="nucleotide sequence ID" value="NZ_JABWQV010000003.1"/>
</dbReference>
<keyword evidence="1" id="KW-0472">Membrane</keyword>
<keyword evidence="1" id="KW-1133">Transmembrane helix</keyword>